<gene>
    <name evidence="1" type="ORF">Hypma_000652</name>
</gene>
<reference evidence="1" key="1">
    <citation type="submission" date="2018-04" db="EMBL/GenBank/DDBJ databases">
        <title>Whole genome sequencing of Hypsizygus marmoreus.</title>
        <authorList>
            <person name="Choi I.-G."/>
            <person name="Min B."/>
            <person name="Kim J.-G."/>
            <person name="Kim S."/>
            <person name="Oh Y.-L."/>
            <person name="Kong W.-S."/>
            <person name="Park H."/>
            <person name="Jeong J."/>
            <person name="Song E.-S."/>
        </authorList>
    </citation>
    <scope>NUCLEOTIDE SEQUENCE [LARGE SCALE GENOMIC DNA]</scope>
    <source>
        <strain evidence="1">51987-8</strain>
    </source>
</reference>
<name>A0A369J9Z3_HYPMA</name>
<sequence length="568" mass="62034">MANLPGQKHDFLERSDAQVGSNIIAIFTYANLHSQALAGNVGGPILQAALSSAPESEAFEPFVHHFHNAAPLAQDALHEIHRGFQSTLATTLPPLPGPPQAAYVEVFSETYMNSVTAPRPVFFPLQMGITEQTMRGRPPAVAQWFNRLDASLREVLQLCFPGITAANPEYQVTAFRGLNRASPPRTTPTTAAAYATISATLLSLCPQWLDAILAAINNMVHSFWLLPFDDMAVGFFNSFFRLAVRGYLSMATVALGIPLLHDFRTGLPHQVGGATGPTLGSPSEPAEIIYEKMLYQFRRITKTIKDALKNEIFNDLQSGTYTLVGHSIEQTIEEILAAISAGTFDRFRSQLIVDGVATPFSGLASISTIQRHALNIFVIDSIVRSWIGLSLVNGFRLPPVLHGVTQHWTRIAVIEAVKDLPIVTCLVGPTKKAYIAKLNGFVTLDILRDSFKRDMRLAHASRQGSMRDASLQLDEALVRGVASDLRHSPEARRSAGIYRTADSVSVQRYTAGPLFGFFSATPSFHRFDATDGVPAVLEARSLTYFCQHDANRHISIQGGFAVGTEVPL</sequence>
<accession>A0A369J9Z3</accession>
<proteinExistence type="predicted"/>
<protein>
    <submittedName>
        <fullName evidence="1">Uncharacterized protein</fullName>
    </submittedName>
</protein>
<organism evidence="1 2">
    <name type="scientific">Hypsizygus marmoreus</name>
    <name type="common">White beech mushroom</name>
    <name type="synonym">Agaricus marmoreus</name>
    <dbReference type="NCBI Taxonomy" id="39966"/>
    <lineage>
        <taxon>Eukaryota</taxon>
        <taxon>Fungi</taxon>
        <taxon>Dikarya</taxon>
        <taxon>Basidiomycota</taxon>
        <taxon>Agaricomycotina</taxon>
        <taxon>Agaricomycetes</taxon>
        <taxon>Agaricomycetidae</taxon>
        <taxon>Agaricales</taxon>
        <taxon>Tricholomatineae</taxon>
        <taxon>Lyophyllaceae</taxon>
        <taxon>Hypsizygus</taxon>
    </lineage>
</organism>
<dbReference type="InParanoid" id="A0A369J9Z3"/>
<evidence type="ECO:0000313" key="2">
    <source>
        <dbReference type="Proteomes" id="UP000076154"/>
    </source>
</evidence>
<dbReference type="AlphaFoldDB" id="A0A369J9Z3"/>
<dbReference type="Proteomes" id="UP000076154">
    <property type="component" value="Unassembled WGS sequence"/>
</dbReference>
<evidence type="ECO:0000313" key="1">
    <source>
        <dbReference type="EMBL" id="RDB18152.1"/>
    </source>
</evidence>
<comment type="caution">
    <text evidence="1">The sequence shown here is derived from an EMBL/GenBank/DDBJ whole genome shotgun (WGS) entry which is preliminary data.</text>
</comment>
<keyword evidence="2" id="KW-1185">Reference proteome</keyword>
<dbReference type="EMBL" id="LUEZ02000106">
    <property type="protein sequence ID" value="RDB18152.1"/>
    <property type="molecule type" value="Genomic_DNA"/>
</dbReference>